<feature type="chain" id="PRO_5038967357" evidence="1">
    <location>
        <begin position="21"/>
        <end position="439"/>
    </location>
</feature>
<dbReference type="InterPro" id="IPR006059">
    <property type="entry name" value="SBP"/>
</dbReference>
<dbReference type="AlphaFoldDB" id="A0A317L5C9"/>
<dbReference type="PROSITE" id="PS51257">
    <property type="entry name" value="PROKAR_LIPOPROTEIN"/>
    <property type="match status" value="1"/>
</dbReference>
<dbReference type="Pfam" id="PF01547">
    <property type="entry name" value="SBP_bac_1"/>
    <property type="match status" value="1"/>
</dbReference>
<sequence length="439" mass="48813">MIKKRYFLFLALAFISLLVACSNDEASNGSEEAGGDSEKVELRMLWWGSQDRHDRTLEVIDLYMKENPNVTISAEFTGWDGYWEKMATQAAGGNLPDIVQMDYKYLAEYVAKDLLADLNPFVDSNALDLSDVEDTYIDGGIIDDKLYAVNIGANAHAIVVDNAMFEKAGVAPLEPGYTWEELKEKAKQLSDKLGDGVYGVHPNAGVMGFKHYLRQHGKWLYSEDGTELGYEDDQLLVDYLQITVDMLESGGAAPPDVFETAGTNVEQFPIVNEETAIVMDMHSNQIIAIESAAGRPLDLMLQPTLEGGELGHYIKPGQFLSVSESSEHKEEAAKFISFFTNSIEANEILNAERGVPIAGEVRKHLKENATDAGRKMFEYVELAQEYSREIDPPDPQGSTEIESLFENEVQDPIHYGEITPEEAAENFRTKASEILAKNK</sequence>
<accession>A0A317L5C9</accession>
<dbReference type="PANTHER" id="PTHR43649">
    <property type="entry name" value="ARABINOSE-BINDING PROTEIN-RELATED"/>
    <property type="match status" value="1"/>
</dbReference>
<dbReference type="PANTHER" id="PTHR43649:SF11">
    <property type="entry name" value="ABC TRANSPORTER SUBSTRATE-BINDING PROTEIN YESO-RELATED"/>
    <property type="match status" value="1"/>
</dbReference>
<proteinExistence type="predicted"/>
<dbReference type="InterPro" id="IPR050490">
    <property type="entry name" value="Bact_solute-bd_prot1"/>
</dbReference>
<dbReference type="RefSeq" id="WP_109983042.1">
    <property type="nucleotide sequence ID" value="NZ_QGTD01000003.1"/>
</dbReference>
<dbReference type="EMBL" id="QGTD01000003">
    <property type="protein sequence ID" value="PWU70150.1"/>
    <property type="molecule type" value="Genomic_DNA"/>
</dbReference>
<keyword evidence="3" id="KW-1185">Reference proteome</keyword>
<gene>
    <name evidence="2" type="ORF">DLJ74_01415</name>
</gene>
<feature type="signal peptide" evidence="1">
    <location>
        <begin position="1"/>
        <end position="20"/>
    </location>
</feature>
<dbReference type="CDD" id="cd13585">
    <property type="entry name" value="PBP2_TMBP_like"/>
    <property type="match status" value="1"/>
</dbReference>
<evidence type="ECO:0000313" key="2">
    <source>
        <dbReference type="EMBL" id="PWU70150.1"/>
    </source>
</evidence>
<comment type="caution">
    <text evidence="2">The sequence shown here is derived from an EMBL/GenBank/DDBJ whole genome shotgun (WGS) entry which is preliminary data.</text>
</comment>
<dbReference type="Proteomes" id="UP000245624">
    <property type="component" value="Unassembled WGS sequence"/>
</dbReference>
<dbReference type="SUPFAM" id="SSF53850">
    <property type="entry name" value="Periplasmic binding protein-like II"/>
    <property type="match status" value="1"/>
</dbReference>
<reference evidence="2 3" key="1">
    <citation type="submission" date="2018-05" db="EMBL/GenBank/DDBJ databases">
        <title>Genomic analysis of Gracilibacillus dipsosauri DD1 reveals novel features of a salt-tolerant amylase.</title>
        <authorList>
            <person name="Deutch C.E."/>
            <person name="Yang S."/>
        </authorList>
    </citation>
    <scope>NUCLEOTIDE SEQUENCE [LARGE SCALE GENOMIC DNA]</scope>
    <source>
        <strain evidence="2 3">DD1</strain>
    </source>
</reference>
<dbReference type="OrthoDB" id="7918484at2"/>
<name>A0A317L5C9_9BACI</name>
<evidence type="ECO:0000313" key="3">
    <source>
        <dbReference type="Proteomes" id="UP000245624"/>
    </source>
</evidence>
<evidence type="ECO:0000256" key="1">
    <source>
        <dbReference type="SAM" id="SignalP"/>
    </source>
</evidence>
<keyword evidence="1" id="KW-0732">Signal</keyword>
<protein>
    <submittedName>
        <fullName evidence="2">Sugar ABC transporter substrate-binding protein</fullName>
    </submittedName>
</protein>
<organism evidence="2 3">
    <name type="scientific">Gracilibacillus dipsosauri</name>
    <dbReference type="NCBI Taxonomy" id="178340"/>
    <lineage>
        <taxon>Bacteria</taxon>
        <taxon>Bacillati</taxon>
        <taxon>Bacillota</taxon>
        <taxon>Bacilli</taxon>
        <taxon>Bacillales</taxon>
        <taxon>Bacillaceae</taxon>
        <taxon>Gracilibacillus</taxon>
    </lineage>
</organism>
<dbReference type="Gene3D" id="3.40.190.10">
    <property type="entry name" value="Periplasmic binding protein-like II"/>
    <property type="match status" value="2"/>
</dbReference>